<name>F6ER92_HOYSD</name>
<dbReference type="HOGENOM" id="CLU_3195322_0_0_11"/>
<accession>F6ER92</accession>
<evidence type="ECO:0000313" key="1">
    <source>
        <dbReference type="EMBL" id="AEF41970.1"/>
    </source>
</evidence>
<keyword evidence="2" id="KW-1185">Reference proteome</keyword>
<reference evidence="1 2" key="1">
    <citation type="journal article" date="2011" name="J. Bacteriol.">
        <title>Complete genome sequence of Amycolicicoccus subflavus DQS3-9A1T, an actinomycete isolated from crude oil-polluted soil.</title>
        <authorList>
            <person name="Cai M."/>
            <person name="Chen W.M."/>
            <person name="Nie Y."/>
            <person name="Chi C.Q."/>
            <person name="Wang Y.N."/>
            <person name="Tang Y.Q."/>
            <person name="Li G.Y."/>
            <person name="Wu X.L."/>
        </authorList>
    </citation>
    <scope>NUCLEOTIDE SEQUENCE [LARGE SCALE GENOMIC DNA]</scope>
    <source>
        <strain evidence="2">DSM 45089 / DQS3-9A1</strain>
    </source>
</reference>
<gene>
    <name evidence="1" type="ordered locus">AS9A_3532</name>
</gene>
<dbReference type="Proteomes" id="UP000009235">
    <property type="component" value="Chromosome"/>
</dbReference>
<dbReference type="AlphaFoldDB" id="F6ER92"/>
<sequence length="45" mass="4850">MGQHSSQVVDPGNDWAITVHGAVLDDDSLTELQRLLHPGEEVVSP</sequence>
<proteinExistence type="predicted"/>
<evidence type="ECO:0000313" key="2">
    <source>
        <dbReference type="Proteomes" id="UP000009235"/>
    </source>
</evidence>
<dbReference type="EMBL" id="CP002786">
    <property type="protein sequence ID" value="AEF41970.1"/>
    <property type="molecule type" value="Genomic_DNA"/>
</dbReference>
<organism evidence="1 2">
    <name type="scientific">Hoyosella subflava (strain DSM 45089 / JCM 17490 / NBRC 109087 / DQS3-9A1)</name>
    <name type="common">Amycolicicoccus subflavus</name>
    <dbReference type="NCBI Taxonomy" id="443218"/>
    <lineage>
        <taxon>Bacteria</taxon>
        <taxon>Bacillati</taxon>
        <taxon>Actinomycetota</taxon>
        <taxon>Actinomycetes</taxon>
        <taxon>Mycobacteriales</taxon>
        <taxon>Hoyosellaceae</taxon>
        <taxon>Hoyosella</taxon>
    </lineage>
</organism>
<protein>
    <submittedName>
        <fullName evidence="1">Uncharacterized protein</fullName>
    </submittedName>
</protein>
<dbReference type="KEGG" id="asd:AS9A_3532"/>